<name>A0A7E4ZQ93_PANRE</name>
<dbReference type="SUPFAM" id="SSF55637">
    <property type="entry name" value="Cell cycle regulatory proteins"/>
    <property type="match status" value="1"/>
</dbReference>
<evidence type="ECO:0000313" key="3">
    <source>
        <dbReference type="WBParaSite" id="Pan_g10940.t1"/>
    </source>
</evidence>
<dbReference type="PRINTS" id="PR00296">
    <property type="entry name" value="CYCLINKINASE"/>
</dbReference>
<evidence type="ECO:0000313" key="2">
    <source>
        <dbReference type="Proteomes" id="UP000492821"/>
    </source>
</evidence>
<dbReference type="AlphaFoldDB" id="A0A7E4ZQ93"/>
<dbReference type="SMART" id="SM01084">
    <property type="entry name" value="CKS"/>
    <property type="match status" value="1"/>
</dbReference>
<sequence length="91" mass="10958">MCIFFDRVTYFGYYKDDVYEYYFARIPKKSLENLPKNRLLSMEERISLGIKLPADWKHVMLYEREPDVLLFRRSIGSTSNENGDDNDEFDE</sequence>
<dbReference type="Proteomes" id="UP000492821">
    <property type="component" value="Unassembled WGS sequence"/>
</dbReference>
<dbReference type="GO" id="GO:0016538">
    <property type="term" value="F:cyclin-dependent protein serine/threonine kinase regulator activity"/>
    <property type="evidence" value="ECO:0007669"/>
    <property type="project" value="InterPro"/>
</dbReference>
<reference evidence="3" key="2">
    <citation type="submission" date="2020-10" db="UniProtKB">
        <authorList>
            <consortium name="WormBaseParasite"/>
        </authorList>
    </citation>
    <scope>IDENTIFICATION</scope>
</reference>
<comment type="function">
    <text evidence="1">Binds to the catalytic subunit of the cyclin dependent kinases and is essential for their biological function.</text>
</comment>
<protein>
    <recommendedName>
        <fullName evidence="1">Cyclin-dependent kinases regulatory subunit</fullName>
    </recommendedName>
</protein>
<dbReference type="Pfam" id="PF01111">
    <property type="entry name" value="CKS"/>
    <property type="match status" value="1"/>
</dbReference>
<accession>A0A7E4ZQ93</accession>
<dbReference type="InterPro" id="IPR000789">
    <property type="entry name" value="Cyclin-dep_kinase_reg-sub"/>
</dbReference>
<evidence type="ECO:0000256" key="1">
    <source>
        <dbReference type="RuleBase" id="RU311113"/>
    </source>
</evidence>
<keyword evidence="2" id="KW-1185">Reference proteome</keyword>
<proteinExistence type="inferred from homology"/>
<keyword evidence="1" id="KW-0132">Cell division</keyword>
<dbReference type="GO" id="GO:0051301">
    <property type="term" value="P:cell division"/>
    <property type="evidence" value="ECO:0007669"/>
    <property type="project" value="UniProtKB-UniRule"/>
</dbReference>
<keyword evidence="1" id="KW-0131">Cell cycle</keyword>
<dbReference type="Gene3D" id="3.30.170.10">
    <property type="entry name" value="Cyclin-dependent kinase, regulatory subunit"/>
    <property type="match status" value="1"/>
</dbReference>
<organism evidence="2 3">
    <name type="scientific">Panagrellus redivivus</name>
    <name type="common">Microworm</name>
    <dbReference type="NCBI Taxonomy" id="6233"/>
    <lineage>
        <taxon>Eukaryota</taxon>
        <taxon>Metazoa</taxon>
        <taxon>Ecdysozoa</taxon>
        <taxon>Nematoda</taxon>
        <taxon>Chromadorea</taxon>
        <taxon>Rhabditida</taxon>
        <taxon>Tylenchina</taxon>
        <taxon>Panagrolaimomorpha</taxon>
        <taxon>Panagrolaimoidea</taxon>
        <taxon>Panagrolaimidae</taxon>
        <taxon>Panagrellus</taxon>
    </lineage>
</organism>
<dbReference type="WBParaSite" id="Pan_g10940.t1">
    <property type="protein sequence ID" value="Pan_g10940.t1"/>
    <property type="gene ID" value="Pan_g10940"/>
</dbReference>
<comment type="similarity">
    <text evidence="1">Belongs to the CKS family.</text>
</comment>
<reference evidence="2" key="1">
    <citation type="journal article" date="2013" name="Genetics">
        <title>The draft genome and transcriptome of Panagrellus redivivus are shaped by the harsh demands of a free-living lifestyle.</title>
        <authorList>
            <person name="Srinivasan J."/>
            <person name="Dillman A.R."/>
            <person name="Macchietto M.G."/>
            <person name="Heikkinen L."/>
            <person name="Lakso M."/>
            <person name="Fracchia K.M."/>
            <person name="Antoshechkin I."/>
            <person name="Mortazavi A."/>
            <person name="Wong G."/>
            <person name="Sternberg P.W."/>
        </authorList>
    </citation>
    <scope>NUCLEOTIDE SEQUENCE [LARGE SCALE GENOMIC DNA]</scope>
    <source>
        <strain evidence="2">MT8872</strain>
    </source>
</reference>
<dbReference type="InterPro" id="IPR036858">
    <property type="entry name" value="Cyclin-dep_kinase_reg-sub_sf"/>
</dbReference>